<evidence type="ECO:0000313" key="2">
    <source>
        <dbReference type="EMBL" id="QQP37866.1"/>
    </source>
</evidence>
<keyword evidence="3" id="KW-1185">Reference proteome</keyword>
<dbReference type="EMBL" id="CP045901">
    <property type="protein sequence ID" value="QQP37866.1"/>
    <property type="molecule type" value="Genomic_DNA"/>
</dbReference>
<proteinExistence type="predicted"/>
<feature type="transmembrane region" description="Helical" evidence="1">
    <location>
        <begin position="21"/>
        <end position="38"/>
    </location>
</feature>
<feature type="non-terminal residue" evidence="2">
    <location>
        <position position="72"/>
    </location>
</feature>
<keyword evidence="1" id="KW-0472">Membrane</keyword>
<dbReference type="Proteomes" id="UP000595437">
    <property type="component" value="Chromosome 12"/>
</dbReference>
<name>A0A7T8GUQ9_CALRO</name>
<protein>
    <submittedName>
        <fullName evidence="2">Uncharacterized protein</fullName>
    </submittedName>
</protein>
<reference evidence="3" key="1">
    <citation type="submission" date="2021-01" db="EMBL/GenBank/DDBJ databases">
        <title>Caligus Genome Assembly.</title>
        <authorList>
            <person name="Gallardo-Escarate C."/>
        </authorList>
    </citation>
    <scope>NUCLEOTIDE SEQUENCE [LARGE SCALE GENOMIC DNA]</scope>
</reference>
<gene>
    <name evidence="2" type="ORF">FKW44_018282</name>
</gene>
<keyword evidence="1" id="KW-1133">Transmembrane helix</keyword>
<dbReference type="AlphaFoldDB" id="A0A7T8GUQ9"/>
<evidence type="ECO:0000256" key="1">
    <source>
        <dbReference type="SAM" id="Phobius"/>
    </source>
</evidence>
<sequence length="72" mass="8559">MILVNERYVAQKFASSSNKLAFLRFLYVSSYWDFFLGYQQEFASNTICHMSYPMIYLLSLLVAHPHVFRKLL</sequence>
<feature type="transmembrane region" description="Helical" evidence="1">
    <location>
        <begin position="50"/>
        <end position="68"/>
    </location>
</feature>
<evidence type="ECO:0000313" key="3">
    <source>
        <dbReference type="Proteomes" id="UP000595437"/>
    </source>
</evidence>
<keyword evidence="1" id="KW-0812">Transmembrane</keyword>
<organism evidence="2 3">
    <name type="scientific">Caligus rogercresseyi</name>
    <name type="common">Sea louse</name>
    <dbReference type="NCBI Taxonomy" id="217165"/>
    <lineage>
        <taxon>Eukaryota</taxon>
        <taxon>Metazoa</taxon>
        <taxon>Ecdysozoa</taxon>
        <taxon>Arthropoda</taxon>
        <taxon>Crustacea</taxon>
        <taxon>Multicrustacea</taxon>
        <taxon>Hexanauplia</taxon>
        <taxon>Copepoda</taxon>
        <taxon>Siphonostomatoida</taxon>
        <taxon>Caligidae</taxon>
        <taxon>Caligus</taxon>
    </lineage>
</organism>
<accession>A0A7T8GUQ9</accession>